<evidence type="ECO:0000313" key="1">
    <source>
        <dbReference type="EMBL" id="KAI8439171.1"/>
    </source>
</evidence>
<evidence type="ECO:0000313" key="2">
    <source>
        <dbReference type="Proteomes" id="UP001064048"/>
    </source>
</evidence>
<gene>
    <name evidence="1" type="ORF">MSG28_013018</name>
</gene>
<dbReference type="Proteomes" id="UP001064048">
    <property type="component" value="Chromosome 23"/>
</dbReference>
<comment type="caution">
    <text evidence="1">The sequence shown here is derived from an EMBL/GenBank/DDBJ whole genome shotgun (WGS) entry which is preliminary data.</text>
</comment>
<dbReference type="EMBL" id="CM046123">
    <property type="protein sequence ID" value="KAI8439171.1"/>
    <property type="molecule type" value="Genomic_DNA"/>
</dbReference>
<organism evidence="1 2">
    <name type="scientific">Choristoneura fumiferana</name>
    <name type="common">Spruce budworm moth</name>
    <name type="synonym">Archips fumiferana</name>
    <dbReference type="NCBI Taxonomy" id="7141"/>
    <lineage>
        <taxon>Eukaryota</taxon>
        <taxon>Metazoa</taxon>
        <taxon>Ecdysozoa</taxon>
        <taxon>Arthropoda</taxon>
        <taxon>Hexapoda</taxon>
        <taxon>Insecta</taxon>
        <taxon>Pterygota</taxon>
        <taxon>Neoptera</taxon>
        <taxon>Endopterygota</taxon>
        <taxon>Lepidoptera</taxon>
        <taxon>Glossata</taxon>
        <taxon>Ditrysia</taxon>
        <taxon>Tortricoidea</taxon>
        <taxon>Tortricidae</taxon>
        <taxon>Tortricinae</taxon>
        <taxon>Choristoneura</taxon>
    </lineage>
</organism>
<keyword evidence="2" id="KW-1185">Reference proteome</keyword>
<protein>
    <submittedName>
        <fullName evidence="1">Uncharacterized protein</fullName>
    </submittedName>
</protein>
<proteinExistence type="predicted"/>
<reference evidence="1 2" key="1">
    <citation type="journal article" date="2022" name="Genome Biol. Evol.">
        <title>The Spruce Budworm Genome: Reconstructing the Evolutionary History of Antifreeze Proteins.</title>
        <authorList>
            <person name="Beliveau C."/>
            <person name="Gagne P."/>
            <person name="Picq S."/>
            <person name="Vernygora O."/>
            <person name="Keeling C.I."/>
            <person name="Pinkney K."/>
            <person name="Doucet D."/>
            <person name="Wen F."/>
            <person name="Johnston J.S."/>
            <person name="Maaroufi H."/>
            <person name="Boyle B."/>
            <person name="Laroche J."/>
            <person name="Dewar K."/>
            <person name="Juretic N."/>
            <person name="Blackburn G."/>
            <person name="Nisole A."/>
            <person name="Brunet B."/>
            <person name="Brandao M."/>
            <person name="Lumley L."/>
            <person name="Duan J."/>
            <person name="Quan G."/>
            <person name="Lucarotti C.J."/>
            <person name="Roe A.D."/>
            <person name="Sperling F.A.H."/>
            <person name="Levesque R.C."/>
            <person name="Cusson M."/>
        </authorList>
    </citation>
    <scope>NUCLEOTIDE SEQUENCE [LARGE SCALE GENOMIC DNA]</scope>
    <source>
        <strain evidence="1">Glfc:IPQL:Cfum</strain>
    </source>
</reference>
<accession>A0ACC0KSX6</accession>
<name>A0ACC0KSX6_CHOFU</name>
<sequence>MFSFTGKLVAYSPTGFEKYGYTCTVADFRVNFSVWDTSGTTSYDTVRPLAYQDAKIFMLCFNVAEPESLHNAAAKWYREVRTHGGSAPVLLCGCKADLRHDKETLTMLSKLKTHPVTSEEALGVARQLGATTYVETSARASSKGVKDAFEVAAFAALGKLNKQQMKQQVAKASWSQQKQARSESRAERACEKLLRHVIRGRPPVAVAARRLGSHRATSPRIHHFLANKPPQSLRTEQHWTQYSALRYTQP</sequence>